<evidence type="ECO:0000256" key="3">
    <source>
        <dbReference type="ARBA" id="ARBA00023002"/>
    </source>
</evidence>
<dbReference type="InterPro" id="IPR001128">
    <property type="entry name" value="Cyt_P450"/>
</dbReference>
<evidence type="ECO:0000256" key="5">
    <source>
        <dbReference type="RuleBase" id="RU000461"/>
    </source>
</evidence>
<organism evidence="6 7">
    <name type="scientific">Basidiobolus ranarum</name>
    <dbReference type="NCBI Taxonomy" id="34480"/>
    <lineage>
        <taxon>Eukaryota</taxon>
        <taxon>Fungi</taxon>
        <taxon>Fungi incertae sedis</taxon>
        <taxon>Zoopagomycota</taxon>
        <taxon>Entomophthoromycotina</taxon>
        <taxon>Basidiobolomycetes</taxon>
        <taxon>Basidiobolales</taxon>
        <taxon>Basidiobolaceae</taxon>
        <taxon>Basidiobolus</taxon>
    </lineage>
</organism>
<evidence type="ECO:0000313" key="7">
    <source>
        <dbReference type="Proteomes" id="UP001479436"/>
    </source>
</evidence>
<evidence type="ECO:0008006" key="8">
    <source>
        <dbReference type="Google" id="ProtNLM"/>
    </source>
</evidence>
<evidence type="ECO:0000256" key="1">
    <source>
        <dbReference type="ARBA" id="ARBA00001971"/>
    </source>
</evidence>
<dbReference type="Pfam" id="PF00067">
    <property type="entry name" value="p450"/>
    <property type="match status" value="1"/>
</dbReference>
<protein>
    <recommendedName>
        <fullName evidence="8">Cytochrome P450</fullName>
    </recommendedName>
</protein>
<dbReference type="PANTHER" id="PTHR24305">
    <property type="entry name" value="CYTOCHROME P450"/>
    <property type="match status" value="1"/>
</dbReference>
<sequence length="524" mass="60653">MIASLLQFFAESSSTFYQSRVISLVAVAVTLPVFLPSLWKILKYIAEEYLIHKYRWINDEGNAVPGPRPNLPDGDRYTRLQDGYDLSIAYRKAYGRIYRIWDGFDPELVLTKPEDVAFYYKDGFNHSKKQSLNIGHFFYMMLGECVGLIHGEKWKQMRSVVDPFFHNKAVNATVPNIIKSVNDWVHDMPTCPLIDKRTADNGFEFPLVHSIKHLPFVLVAQLLYGNCLTQKDIQFLIDTNEDHEKLVGVCFTERLPRLKLYRLFPTVNNRRMDKFHEEWADFNHRMVESSKKSGEATPASHMYQAVEEGKLTMMQCLQTIDEILFTNIDVASSTLAWQLLSLSENVHVQEKLRKEVLEQMEACGDDIHSQEFQDYICRSNTYLHYVMLESSRMRPTSAYTLPEVINEEKNILGYRIPKGTSVIIDALALNHDAPVWEGDGHNFRPERFYDLKPAQYRYSLWRFGLGPRKCLGQPYGEKVVRAVLALSVKNYQISQPAGAKVELFRETFLRMPITQMIFTPLKST</sequence>
<dbReference type="InterPro" id="IPR050121">
    <property type="entry name" value="Cytochrome_P450_monoxygenase"/>
</dbReference>
<comment type="similarity">
    <text evidence="5">Belongs to the cytochrome P450 family.</text>
</comment>
<dbReference type="PANTHER" id="PTHR24305:SF235">
    <property type="entry name" value="CYTOCHROME P450 MONOOXYGENASE APDB-RELATED"/>
    <property type="match status" value="1"/>
</dbReference>
<name>A0ABR2W4H7_9FUNG</name>
<evidence type="ECO:0000256" key="2">
    <source>
        <dbReference type="ARBA" id="ARBA00022723"/>
    </source>
</evidence>
<keyword evidence="5" id="KW-0503">Monooxygenase</keyword>
<dbReference type="Proteomes" id="UP001479436">
    <property type="component" value="Unassembled WGS sequence"/>
</dbReference>
<dbReference type="EMBL" id="JASJQH010007034">
    <property type="protein sequence ID" value="KAK9719842.1"/>
    <property type="molecule type" value="Genomic_DNA"/>
</dbReference>
<gene>
    <name evidence="6" type="ORF">K7432_004550</name>
</gene>
<dbReference type="InterPro" id="IPR002401">
    <property type="entry name" value="Cyt_P450_E_grp-I"/>
</dbReference>
<keyword evidence="5" id="KW-0349">Heme</keyword>
<dbReference type="PRINTS" id="PR00463">
    <property type="entry name" value="EP450I"/>
</dbReference>
<dbReference type="InterPro" id="IPR017972">
    <property type="entry name" value="Cyt_P450_CS"/>
</dbReference>
<keyword evidence="3 5" id="KW-0560">Oxidoreductase</keyword>
<comment type="cofactor">
    <cofactor evidence="1">
        <name>heme</name>
        <dbReference type="ChEBI" id="CHEBI:30413"/>
    </cofactor>
</comment>
<keyword evidence="4 5" id="KW-0408">Iron</keyword>
<keyword evidence="2 5" id="KW-0479">Metal-binding</keyword>
<dbReference type="PROSITE" id="PS00086">
    <property type="entry name" value="CYTOCHROME_P450"/>
    <property type="match status" value="1"/>
</dbReference>
<dbReference type="SUPFAM" id="SSF48264">
    <property type="entry name" value="Cytochrome P450"/>
    <property type="match status" value="1"/>
</dbReference>
<comment type="caution">
    <text evidence="6">The sequence shown here is derived from an EMBL/GenBank/DDBJ whole genome shotgun (WGS) entry which is preliminary data.</text>
</comment>
<dbReference type="InterPro" id="IPR036396">
    <property type="entry name" value="Cyt_P450_sf"/>
</dbReference>
<dbReference type="Gene3D" id="1.10.630.10">
    <property type="entry name" value="Cytochrome P450"/>
    <property type="match status" value="1"/>
</dbReference>
<evidence type="ECO:0000256" key="4">
    <source>
        <dbReference type="ARBA" id="ARBA00023004"/>
    </source>
</evidence>
<keyword evidence="7" id="KW-1185">Reference proteome</keyword>
<proteinExistence type="inferred from homology"/>
<evidence type="ECO:0000313" key="6">
    <source>
        <dbReference type="EMBL" id="KAK9719842.1"/>
    </source>
</evidence>
<accession>A0ABR2W4H7</accession>
<reference evidence="6 7" key="1">
    <citation type="submission" date="2023-04" db="EMBL/GenBank/DDBJ databases">
        <title>Genome of Basidiobolus ranarum AG-B5.</title>
        <authorList>
            <person name="Stajich J.E."/>
            <person name="Carter-House D."/>
            <person name="Gryganskyi A."/>
        </authorList>
    </citation>
    <scope>NUCLEOTIDE SEQUENCE [LARGE SCALE GENOMIC DNA]</scope>
    <source>
        <strain evidence="6 7">AG-B5</strain>
    </source>
</reference>